<feature type="region of interest" description="Disordered" evidence="2">
    <location>
        <begin position="24"/>
        <end position="49"/>
    </location>
</feature>
<feature type="compositionally biased region" description="Polar residues" evidence="2">
    <location>
        <begin position="30"/>
        <end position="49"/>
    </location>
</feature>
<dbReference type="AlphaFoldDB" id="A0A2Z7CNX1"/>
<gene>
    <name evidence="3" type="ORF">F511_10591</name>
</gene>
<dbReference type="PANTHER" id="PTHR31374">
    <property type="entry name" value="AUXIN-INDUCED PROTEIN-LIKE-RELATED"/>
    <property type="match status" value="1"/>
</dbReference>
<evidence type="ECO:0000256" key="1">
    <source>
        <dbReference type="ARBA" id="ARBA00006974"/>
    </source>
</evidence>
<dbReference type="Proteomes" id="UP000250235">
    <property type="component" value="Unassembled WGS sequence"/>
</dbReference>
<keyword evidence="4" id="KW-1185">Reference proteome</keyword>
<accession>A0A2Z7CNX1</accession>
<sequence>MEFEPGVKKKSSIFKKLERFLSMNQRRKSSPSSATSMFSKSRSCHSSTPRHVNVPTGCFSVYVGPEKRRFVIETKFLNHSLFRMLLEDAETEYGFSCDGPLLLPCEVDLFCKVLAEMKCSRTEHHAYGSCSPFVNPARRLGKSDLAKGNASYGLLTPPRWLKIDHF</sequence>
<dbReference type="Pfam" id="PF02519">
    <property type="entry name" value="Auxin_inducible"/>
    <property type="match status" value="1"/>
</dbReference>
<organism evidence="3 4">
    <name type="scientific">Dorcoceras hygrometricum</name>
    <dbReference type="NCBI Taxonomy" id="472368"/>
    <lineage>
        <taxon>Eukaryota</taxon>
        <taxon>Viridiplantae</taxon>
        <taxon>Streptophyta</taxon>
        <taxon>Embryophyta</taxon>
        <taxon>Tracheophyta</taxon>
        <taxon>Spermatophyta</taxon>
        <taxon>Magnoliopsida</taxon>
        <taxon>eudicotyledons</taxon>
        <taxon>Gunneridae</taxon>
        <taxon>Pentapetalae</taxon>
        <taxon>asterids</taxon>
        <taxon>lamiids</taxon>
        <taxon>Lamiales</taxon>
        <taxon>Gesneriaceae</taxon>
        <taxon>Didymocarpoideae</taxon>
        <taxon>Trichosporeae</taxon>
        <taxon>Loxocarpinae</taxon>
        <taxon>Dorcoceras</taxon>
    </lineage>
</organism>
<evidence type="ECO:0000313" key="3">
    <source>
        <dbReference type="EMBL" id="KZV46486.1"/>
    </source>
</evidence>
<evidence type="ECO:0000313" key="4">
    <source>
        <dbReference type="Proteomes" id="UP000250235"/>
    </source>
</evidence>
<reference evidence="3 4" key="1">
    <citation type="journal article" date="2015" name="Proc. Natl. Acad. Sci. U.S.A.">
        <title>The resurrection genome of Boea hygrometrica: A blueprint for survival of dehydration.</title>
        <authorList>
            <person name="Xiao L."/>
            <person name="Yang G."/>
            <person name="Zhang L."/>
            <person name="Yang X."/>
            <person name="Zhao S."/>
            <person name="Ji Z."/>
            <person name="Zhou Q."/>
            <person name="Hu M."/>
            <person name="Wang Y."/>
            <person name="Chen M."/>
            <person name="Xu Y."/>
            <person name="Jin H."/>
            <person name="Xiao X."/>
            <person name="Hu G."/>
            <person name="Bao F."/>
            <person name="Hu Y."/>
            <person name="Wan P."/>
            <person name="Li L."/>
            <person name="Deng X."/>
            <person name="Kuang T."/>
            <person name="Xiang C."/>
            <person name="Zhu J.K."/>
            <person name="Oliver M.J."/>
            <person name="He Y."/>
        </authorList>
    </citation>
    <scope>NUCLEOTIDE SEQUENCE [LARGE SCALE GENOMIC DNA]</scope>
    <source>
        <strain evidence="4">cv. XS01</strain>
    </source>
</reference>
<dbReference type="OrthoDB" id="660486at2759"/>
<dbReference type="GO" id="GO:0009733">
    <property type="term" value="P:response to auxin"/>
    <property type="evidence" value="ECO:0007669"/>
    <property type="project" value="InterPro"/>
</dbReference>
<evidence type="ECO:0000256" key="2">
    <source>
        <dbReference type="SAM" id="MobiDB-lite"/>
    </source>
</evidence>
<dbReference type="InterPro" id="IPR003676">
    <property type="entry name" value="SAUR_fam"/>
</dbReference>
<dbReference type="EMBL" id="KQ995661">
    <property type="protein sequence ID" value="KZV46486.1"/>
    <property type="molecule type" value="Genomic_DNA"/>
</dbReference>
<protein>
    <submittedName>
        <fullName evidence="3">Uncharacterized protein</fullName>
    </submittedName>
</protein>
<dbReference type="PANTHER" id="PTHR31374:SF118">
    <property type="entry name" value="OS01G0924966 PROTEIN"/>
    <property type="match status" value="1"/>
</dbReference>
<proteinExistence type="inferred from homology"/>
<name>A0A2Z7CNX1_9LAMI</name>
<comment type="similarity">
    <text evidence="1">Belongs to the ARG7 family.</text>
</comment>